<organism evidence="2 3">
    <name type="scientific">Zymoseptoria tritici ST99CH_1A5</name>
    <dbReference type="NCBI Taxonomy" id="1276529"/>
    <lineage>
        <taxon>Eukaryota</taxon>
        <taxon>Fungi</taxon>
        <taxon>Dikarya</taxon>
        <taxon>Ascomycota</taxon>
        <taxon>Pezizomycotina</taxon>
        <taxon>Dothideomycetes</taxon>
        <taxon>Dothideomycetidae</taxon>
        <taxon>Mycosphaerellales</taxon>
        <taxon>Mycosphaerellaceae</taxon>
        <taxon>Zymoseptoria</taxon>
    </lineage>
</organism>
<dbReference type="Proteomes" id="UP000215453">
    <property type="component" value="Chromosome 1"/>
</dbReference>
<protein>
    <recommendedName>
        <fullName evidence="4">EGF-like domain-containing protein</fullName>
    </recommendedName>
</protein>
<gene>
    <name evidence="2" type="ORF">ZT1A5_G1942</name>
</gene>
<name>A0A1Y6L7N3_ZYMTR</name>
<evidence type="ECO:0000313" key="3">
    <source>
        <dbReference type="Proteomes" id="UP000215453"/>
    </source>
</evidence>
<feature type="signal peptide" evidence="1">
    <location>
        <begin position="1"/>
        <end position="17"/>
    </location>
</feature>
<keyword evidence="1" id="KW-0732">Signal</keyword>
<evidence type="ECO:0008006" key="4">
    <source>
        <dbReference type="Google" id="ProtNLM"/>
    </source>
</evidence>
<proteinExistence type="predicted"/>
<dbReference type="EMBL" id="LT882676">
    <property type="protein sequence ID" value="SMY20507.1"/>
    <property type="molecule type" value="Genomic_DNA"/>
</dbReference>
<sequence length="149" mass="15567">MKTTFILSTLFAATAFAAFHAVELPQLIPPGTGGGKMARRGEAGVEIYGKICDRNTECAGVCNEITGCAKDQEDYCNDGESPKRCRCAVQSPGPLCLCLVGDLLGPLKDSCKRGLPYGGKSWCVYDCGGDGSVAGNGDCNVQHDPCLAP</sequence>
<dbReference type="AlphaFoldDB" id="A0A1Y6L7N3"/>
<feature type="chain" id="PRO_5012757472" description="EGF-like domain-containing protein" evidence="1">
    <location>
        <begin position="18"/>
        <end position="149"/>
    </location>
</feature>
<evidence type="ECO:0000313" key="2">
    <source>
        <dbReference type="EMBL" id="SMY20507.1"/>
    </source>
</evidence>
<accession>A0A1Y6L7N3</accession>
<evidence type="ECO:0000256" key="1">
    <source>
        <dbReference type="SAM" id="SignalP"/>
    </source>
</evidence>
<reference evidence="2 3" key="1">
    <citation type="submission" date="2016-10" db="EMBL/GenBank/DDBJ databases">
        <authorList>
            <person name="Varghese N."/>
        </authorList>
    </citation>
    <scope>NUCLEOTIDE SEQUENCE [LARGE SCALE GENOMIC DNA]</scope>
</reference>